<evidence type="ECO:0000256" key="4">
    <source>
        <dbReference type="ARBA" id="ARBA00004624"/>
    </source>
</evidence>
<dbReference type="GO" id="GO:0030425">
    <property type="term" value="C:dendrite"/>
    <property type="evidence" value="ECO:0007669"/>
    <property type="project" value="UniProtKB-SubCell"/>
</dbReference>
<dbReference type="GO" id="GO:0030027">
    <property type="term" value="C:lamellipodium"/>
    <property type="evidence" value="ECO:0007669"/>
    <property type="project" value="UniProtKB-SubCell"/>
</dbReference>
<dbReference type="InterPro" id="IPR039169">
    <property type="entry name" value="Abitram"/>
</dbReference>
<name>A0A9Q0D2T9_9TELE</name>
<comment type="subcellular location">
    <subcellularLocation>
        <location evidence="1">Cell projection</location>
        <location evidence="1">Dendrite</location>
    </subcellularLocation>
    <subcellularLocation>
        <location evidence="4">Cell projection</location>
        <location evidence="4">Growth cone</location>
    </subcellularLocation>
    <subcellularLocation>
        <location evidence="3">Cell projection</location>
        <location evidence="3">Lamellipodium</location>
    </subcellularLocation>
    <subcellularLocation>
        <location evidence="2">Nucleus speckle</location>
    </subcellularLocation>
</comment>
<dbReference type="PANTHER" id="PTHR13651">
    <property type="entry name" value="PROTEIN ABITRAM"/>
    <property type="match status" value="1"/>
</dbReference>
<gene>
    <name evidence="11" type="ORF">NHX12_034354</name>
</gene>
<evidence type="ECO:0000256" key="7">
    <source>
        <dbReference type="ARBA" id="ARBA00023242"/>
    </source>
</evidence>
<dbReference type="FunFam" id="2.40.50.100:FF:000048">
    <property type="entry name" value="Protein Abitram"/>
    <property type="match status" value="1"/>
</dbReference>
<dbReference type="AlphaFoldDB" id="A0A9Q0D2T9"/>
<evidence type="ECO:0000256" key="10">
    <source>
        <dbReference type="ARBA" id="ARBA00030786"/>
    </source>
</evidence>
<dbReference type="GO" id="GO:0051015">
    <property type="term" value="F:actin filament binding"/>
    <property type="evidence" value="ECO:0007669"/>
    <property type="project" value="TreeGrafter"/>
</dbReference>
<dbReference type="GO" id="GO:0048813">
    <property type="term" value="P:dendrite morphogenesis"/>
    <property type="evidence" value="ECO:0007669"/>
    <property type="project" value="TreeGrafter"/>
</dbReference>
<evidence type="ECO:0000256" key="3">
    <source>
        <dbReference type="ARBA" id="ARBA00004510"/>
    </source>
</evidence>
<organism evidence="11 12">
    <name type="scientific">Muraenolepis orangiensis</name>
    <name type="common">Patagonian moray cod</name>
    <dbReference type="NCBI Taxonomy" id="630683"/>
    <lineage>
        <taxon>Eukaryota</taxon>
        <taxon>Metazoa</taxon>
        <taxon>Chordata</taxon>
        <taxon>Craniata</taxon>
        <taxon>Vertebrata</taxon>
        <taxon>Euteleostomi</taxon>
        <taxon>Actinopterygii</taxon>
        <taxon>Neopterygii</taxon>
        <taxon>Teleostei</taxon>
        <taxon>Neoteleostei</taxon>
        <taxon>Acanthomorphata</taxon>
        <taxon>Zeiogadaria</taxon>
        <taxon>Gadariae</taxon>
        <taxon>Gadiformes</taxon>
        <taxon>Muraenolepidoidei</taxon>
        <taxon>Muraenolepididae</taxon>
        <taxon>Muraenolepis</taxon>
    </lineage>
</organism>
<dbReference type="GO" id="GO:0032433">
    <property type="term" value="C:filopodium tip"/>
    <property type="evidence" value="ECO:0007669"/>
    <property type="project" value="TreeGrafter"/>
</dbReference>
<sequence length="193" mass="21745">MDQTEELMEEVTEVVTEEDGAPPASVVERYFTRWYKANMKEQACEDHCIMQHSNRLCVLTLAETHPILHGGRTIKNINYQISNGCSRLDNRVAGKSKRGGQFLTEFAPVCRITCTDETEYTVYSCIRGHLLEVNQVILEKPSLLLQKPSTDGYIALILPKQEESKAITKNLLSRDDFLALVSKRAADVQAQPS</sequence>
<dbReference type="Gene3D" id="2.40.50.100">
    <property type="match status" value="1"/>
</dbReference>
<keyword evidence="8" id="KW-0966">Cell projection</keyword>
<dbReference type="PANTHER" id="PTHR13651:SF0">
    <property type="entry name" value="PROTEIN ABITRAM"/>
    <property type="match status" value="1"/>
</dbReference>
<dbReference type="GO" id="GO:0051489">
    <property type="term" value="P:regulation of filopodium assembly"/>
    <property type="evidence" value="ECO:0007669"/>
    <property type="project" value="TreeGrafter"/>
</dbReference>
<dbReference type="Proteomes" id="UP001148018">
    <property type="component" value="Unassembled WGS sequence"/>
</dbReference>
<keyword evidence="12" id="KW-1185">Reference proteome</keyword>
<comment type="similarity">
    <text evidence="5">Belongs to the ABITRAM family.</text>
</comment>
<keyword evidence="7" id="KW-0539">Nucleus</keyword>
<dbReference type="GO" id="GO:0003785">
    <property type="term" value="F:actin monomer binding"/>
    <property type="evidence" value="ECO:0007669"/>
    <property type="project" value="TreeGrafter"/>
</dbReference>
<evidence type="ECO:0000256" key="8">
    <source>
        <dbReference type="ARBA" id="ARBA00023273"/>
    </source>
</evidence>
<evidence type="ECO:0000313" key="11">
    <source>
        <dbReference type="EMBL" id="KAJ3580583.1"/>
    </source>
</evidence>
<dbReference type="InterPro" id="IPR011053">
    <property type="entry name" value="Single_hybrid_motif"/>
</dbReference>
<dbReference type="EMBL" id="JANIIK010007731">
    <property type="protein sequence ID" value="KAJ3580583.1"/>
    <property type="molecule type" value="Genomic_DNA"/>
</dbReference>
<accession>A0A9Q0D2T9</accession>
<evidence type="ECO:0000256" key="9">
    <source>
        <dbReference type="ARBA" id="ARBA00030463"/>
    </source>
</evidence>
<protein>
    <recommendedName>
        <fullName evidence="6">Protein Abitram</fullName>
    </recommendedName>
    <alternativeName>
        <fullName evidence="9">Actin-binding transcription modulator</fullName>
    </alternativeName>
    <alternativeName>
        <fullName evidence="10">Protein Simiate</fullName>
    </alternativeName>
</protein>
<evidence type="ECO:0000256" key="1">
    <source>
        <dbReference type="ARBA" id="ARBA00004279"/>
    </source>
</evidence>
<evidence type="ECO:0000313" key="12">
    <source>
        <dbReference type="Proteomes" id="UP001148018"/>
    </source>
</evidence>
<dbReference type="GO" id="GO:0030833">
    <property type="term" value="P:regulation of actin filament polymerization"/>
    <property type="evidence" value="ECO:0007669"/>
    <property type="project" value="TreeGrafter"/>
</dbReference>
<dbReference type="SUPFAM" id="SSF51230">
    <property type="entry name" value="Single hybrid motif"/>
    <property type="match status" value="1"/>
</dbReference>
<dbReference type="OrthoDB" id="48130at2759"/>
<dbReference type="GO" id="GO:0016607">
    <property type="term" value="C:nuclear speck"/>
    <property type="evidence" value="ECO:0007669"/>
    <property type="project" value="UniProtKB-SubCell"/>
</dbReference>
<evidence type="ECO:0000256" key="6">
    <source>
        <dbReference type="ARBA" id="ARBA00019325"/>
    </source>
</evidence>
<proteinExistence type="inferred from homology"/>
<evidence type="ECO:0000256" key="5">
    <source>
        <dbReference type="ARBA" id="ARBA00010764"/>
    </source>
</evidence>
<comment type="caution">
    <text evidence="11">The sequence shown here is derived from an EMBL/GenBank/DDBJ whole genome shotgun (WGS) entry which is preliminary data.</text>
</comment>
<dbReference type="GO" id="GO:0030426">
    <property type="term" value="C:growth cone"/>
    <property type="evidence" value="ECO:0007669"/>
    <property type="project" value="UniProtKB-SubCell"/>
</dbReference>
<reference evidence="11" key="1">
    <citation type="submission" date="2022-07" db="EMBL/GenBank/DDBJ databases">
        <title>Chromosome-level genome of Muraenolepis orangiensis.</title>
        <authorList>
            <person name="Kim J."/>
        </authorList>
    </citation>
    <scope>NUCLEOTIDE SEQUENCE</scope>
    <source>
        <strain evidence="11">KU_S4_2022</strain>
        <tissue evidence="11">Muscle</tissue>
    </source>
</reference>
<evidence type="ECO:0000256" key="2">
    <source>
        <dbReference type="ARBA" id="ARBA00004324"/>
    </source>
</evidence>